<proteinExistence type="predicted"/>
<dbReference type="AlphaFoldDB" id="A0A381PKC4"/>
<evidence type="ECO:0008006" key="2">
    <source>
        <dbReference type="Google" id="ProtNLM"/>
    </source>
</evidence>
<sequence length="86" mass="9627">MKVKSICLLFLIIFSSCNKEDCYTIREKNIIDGKYYFYFNTPLNDGPGYSSGDGLSSGGYVPDKYASGIVDKDTYDSTNIGDKYCE</sequence>
<dbReference type="EMBL" id="UINC01001012">
    <property type="protein sequence ID" value="SUZ67441.1"/>
    <property type="molecule type" value="Genomic_DNA"/>
</dbReference>
<name>A0A381PKC4_9ZZZZ</name>
<organism evidence="1">
    <name type="scientific">marine metagenome</name>
    <dbReference type="NCBI Taxonomy" id="408172"/>
    <lineage>
        <taxon>unclassified sequences</taxon>
        <taxon>metagenomes</taxon>
        <taxon>ecological metagenomes</taxon>
    </lineage>
</organism>
<reference evidence="1" key="1">
    <citation type="submission" date="2018-05" db="EMBL/GenBank/DDBJ databases">
        <authorList>
            <person name="Lanie J.A."/>
            <person name="Ng W.-L."/>
            <person name="Kazmierczak K.M."/>
            <person name="Andrzejewski T.M."/>
            <person name="Davidsen T.M."/>
            <person name="Wayne K.J."/>
            <person name="Tettelin H."/>
            <person name="Glass J.I."/>
            <person name="Rusch D."/>
            <person name="Podicherti R."/>
            <person name="Tsui H.-C.T."/>
            <person name="Winkler M.E."/>
        </authorList>
    </citation>
    <scope>NUCLEOTIDE SEQUENCE</scope>
</reference>
<gene>
    <name evidence="1" type="ORF">METZ01_LOCUS20295</name>
</gene>
<dbReference type="PROSITE" id="PS51257">
    <property type="entry name" value="PROKAR_LIPOPROTEIN"/>
    <property type="match status" value="1"/>
</dbReference>
<accession>A0A381PKC4</accession>
<protein>
    <recommendedName>
        <fullName evidence="2">Lipoprotein</fullName>
    </recommendedName>
</protein>
<evidence type="ECO:0000313" key="1">
    <source>
        <dbReference type="EMBL" id="SUZ67441.1"/>
    </source>
</evidence>